<dbReference type="Gene3D" id="3.30.565.10">
    <property type="entry name" value="Histidine kinase-like ATPase, C-terminal domain"/>
    <property type="match status" value="1"/>
</dbReference>
<evidence type="ECO:0000256" key="2">
    <source>
        <dbReference type="ARBA" id="ARBA00022777"/>
    </source>
</evidence>
<dbReference type="PANTHER" id="PTHR24421">
    <property type="entry name" value="NITRATE/NITRITE SENSOR PROTEIN NARX-RELATED"/>
    <property type="match status" value="1"/>
</dbReference>
<gene>
    <name evidence="6" type="ORF">GCM10008066_15040</name>
</gene>
<protein>
    <recommendedName>
        <fullName evidence="5">Histidine kinase/HSP90-like ATPase domain-containing protein</fullName>
    </recommendedName>
</protein>
<keyword evidence="3" id="KW-0902">Two-component regulatory system</keyword>
<evidence type="ECO:0000259" key="5">
    <source>
        <dbReference type="SMART" id="SM00387"/>
    </source>
</evidence>
<dbReference type="CDD" id="cd16917">
    <property type="entry name" value="HATPase_UhpB-NarQ-NarX-like"/>
    <property type="match status" value="1"/>
</dbReference>
<dbReference type="GO" id="GO:0016020">
    <property type="term" value="C:membrane"/>
    <property type="evidence" value="ECO:0007669"/>
    <property type="project" value="InterPro"/>
</dbReference>
<dbReference type="Pfam" id="PF05227">
    <property type="entry name" value="CHASE3"/>
    <property type="match status" value="1"/>
</dbReference>
<dbReference type="AlphaFoldDB" id="A0A8J3F342"/>
<dbReference type="InterPro" id="IPR007891">
    <property type="entry name" value="CHASE3"/>
</dbReference>
<dbReference type="Pfam" id="PF07730">
    <property type="entry name" value="HisKA_3"/>
    <property type="match status" value="1"/>
</dbReference>
<dbReference type="InterPro" id="IPR036890">
    <property type="entry name" value="HATPase_C_sf"/>
</dbReference>
<dbReference type="GO" id="GO:0000155">
    <property type="term" value="F:phosphorelay sensor kinase activity"/>
    <property type="evidence" value="ECO:0007669"/>
    <property type="project" value="InterPro"/>
</dbReference>
<feature type="domain" description="Histidine kinase/HSP90-like ATPase" evidence="5">
    <location>
        <begin position="375"/>
        <end position="467"/>
    </location>
</feature>
<accession>A0A8J3F342</accession>
<sequence>MRNRDRAESTRIKEIISNLPYTNIAIVLLLLGMASFIYTAQRGLESIEQIKLHNDAARSALQNSILLTETMSLLKDVESGQRGFIITGDDAFLAPYKEAREQFGETYRQLITVLESDDRDTRYSHDHLDHLVMARIQHAAYLIDERRNKGEVILQNASLFVEGKLIMDKIRDEIGQLQADQMAFSDRSTQLAREVQRQSFNLNYWISISATLLMLLLAVLLIREKRIRDQAQEKLRRINITLEERIDERTAQLQTALQRIQTFAIEQEESIESERRRLAREVHDQLGQVFTSLKLVMLGVKDAPPEVVKEKLEEFTQLLDEGIVVSRRISSELRPALLDDFGLAAAVEHYAQQYCKRGGPKMTVVIEHDSVLTALQANQLFRILQEAATNILRHAKADSILVEGGLDEHEQYRFAITDNGIGPQPIRSDASGVRNMRERAALAGGNFQFGPAARKGTMIVVTLPVHVEEHA</sequence>
<dbReference type="SUPFAM" id="SSF55874">
    <property type="entry name" value="ATPase domain of HSP90 chaperone/DNA topoisomerase II/histidine kinase"/>
    <property type="match status" value="1"/>
</dbReference>
<dbReference type="RefSeq" id="WP_188380625.1">
    <property type="nucleotide sequence ID" value="NZ_BMDI01000001.1"/>
</dbReference>
<keyword evidence="4" id="KW-1133">Transmembrane helix</keyword>
<dbReference type="InterPro" id="IPR050482">
    <property type="entry name" value="Sensor_HK_TwoCompSys"/>
</dbReference>
<dbReference type="InterPro" id="IPR011712">
    <property type="entry name" value="Sig_transdc_His_kin_sub3_dim/P"/>
</dbReference>
<dbReference type="Pfam" id="PF02518">
    <property type="entry name" value="HATPase_c"/>
    <property type="match status" value="1"/>
</dbReference>
<evidence type="ECO:0000313" key="7">
    <source>
        <dbReference type="Proteomes" id="UP000642180"/>
    </source>
</evidence>
<keyword evidence="4" id="KW-0472">Membrane</keyword>
<evidence type="ECO:0000256" key="3">
    <source>
        <dbReference type="ARBA" id="ARBA00023012"/>
    </source>
</evidence>
<name>A0A8J3F342_9BURK</name>
<evidence type="ECO:0000313" key="6">
    <source>
        <dbReference type="EMBL" id="GGI18630.1"/>
    </source>
</evidence>
<keyword evidence="4" id="KW-0812">Transmembrane</keyword>
<proteinExistence type="predicted"/>
<dbReference type="GO" id="GO:0046983">
    <property type="term" value="F:protein dimerization activity"/>
    <property type="evidence" value="ECO:0007669"/>
    <property type="project" value="InterPro"/>
</dbReference>
<dbReference type="EMBL" id="BMDI01000001">
    <property type="protein sequence ID" value="GGI18630.1"/>
    <property type="molecule type" value="Genomic_DNA"/>
</dbReference>
<reference evidence="7" key="1">
    <citation type="journal article" date="2019" name="Int. J. Syst. Evol. Microbiol.">
        <title>The Global Catalogue of Microorganisms (GCM) 10K type strain sequencing project: providing services to taxonomists for standard genome sequencing and annotation.</title>
        <authorList>
            <consortium name="The Broad Institute Genomics Platform"/>
            <consortium name="The Broad Institute Genome Sequencing Center for Infectious Disease"/>
            <person name="Wu L."/>
            <person name="Ma J."/>
        </authorList>
    </citation>
    <scope>NUCLEOTIDE SEQUENCE [LARGE SCALE GENOMIC DNA]</scope>
    <source>
        <strain evidence="7">CCM 2767</strain>
    </source>
</reference>
<keyword evidence="1" id="KW-0808">Transferase</keyword>
<dbReference type="SMART" id="SM00387">
    <property type="entry name" value="HATPase_c"/>
    <property type="match status" value="1"/>
</dbReference>
<evidence type="ECO:0000256" key="4">
    <source>
        <dbReference type="SAM" id="Phobius"/>
    </source>
</evidence>
<keyword evidence="2" id="KW-0418">Kinase</keyword>
<feature type="transmembrane region" description="Helical" evidence="4">
    <location>
        <begin position="202"/>
        <end position="222"/>
    </location>
</feature>
<dbReference type="Proteomes" id="UP000642180">
    <property type="component" value="Unassembled WGS sequence"/>
</dbReference>
<organism evidence="6 7">
    <name type="scientific">Oxalicibacterium faecigallinarum</name>
    <dbReference type="NCBI Taxonomy" id="573741"/>
    <lineage>
        <taxon>Bacteria</taxon>
        <taxon>Pseudomonadati</taxon>
        <taxon>Pseudomonadota</taxon>
        <taxon>Betaproteobacteria</taxon>
        <taxon>Burkholderiales</taxon>
        <taxon>Oxalobacteraceae</taxon>
        <taxon>Oxalicibacterium</taxon>
    </lineage>
</organism>
<dbReference type="InterPro" id="IPR003594">
    <property type="entry name" value="HATPase_dom"/>
</dbReference>
<dbReference type="CDD" id="cd19410">
    <property type="entry name" value="HK9-like_sensor"/>
    <property type="match status" value="1"/>
</dbReference>
<comment type="caution">
    <text evidence="6">The sequence shown here is derived from an EMBL/GenBank/DDBJ whole genome shotgun (WGS) entry which is preliminary data.</text>
</comment>
<dbReference type="Gene3D" id="1.20.5.1930">
    <property type="match status" value="1"/>
</dbReference>
<feature type="transmembrane region" description="Helical" evidence="4">
    <location>
        <begin position="21"/>
        <end position="40"/>
    </location>
</feature>
<evidence type="ECO:0000256" key="1">
    <source>
        <dbReference type="ARBA" id="ARBA00022679"/>
    </source>
</evidence>
<keyword evidence="7" id="KW-1185">Reference proteome</keyword>